<evidence type="ECO:0000256" key="4">
    <source>
        <dbReference type="ARBA" id="ARBA00022454"/>
    </source>
</evidence>
<feature type="domain" description="Rad21/Rec8-like protein N-terminal" evidence="8">
    <location>
        <begin position="1"/>
        <end position="100"/>
    </location>
</feature>
<comment type="subcellular location">
    <subcellularLocation>
        <location evidence="2">Chromosome</location>
    </subcellularLocation>
    <subcellularLocation>
        <location evidence="1">Nucleus</location>
    </subcellularLocation>
</comment>
<feature type="compositionally biased region" description="Acidic residues" evidence="6">
    <location>
        <begin position="502"/>
        <end position="513"/>
    </location>
</feature>
<dbReference type="SUPFAM" id="SSF46785">
    <property type="entry name" value="Winged helix' DNA-binding domain"/>
    <property type="match status" value="1"/>
</dbReference>
<dbReference type="InterPro" id="IPR036390">
    <property type="entry name" value="WH_DNA-bd_sf"/>
</dbReference>
<organism evidence="9 10">
    <name type="scientific">Syphacia muris</name>
    <dbReference type="NCBI Taxonomy" id="451379"/>
    <lineage>
        <taxon>Eukaryota</taxon>
        <taxon>Metazoa</taxon>
        <taxon>Ecdysozoa</taxon>
        <taxon>Nematoda</taxon>
        <taxon>Chromadorea</taxon>
        <taxon>Rhabditida</taxon>
        <taxon>Spirurina</taxon>
        <taxon>Oxyuridomorpha</taxon>
        <taxon>Oxyuroidea</taxon>
        <taxon>Oxyuridae</taxon>
        <taxon>Syphacia</taxon>
    </lineage>
</organism>
<dbReference type="STRING" id="451379.A0A0N5AXI1"/>
<feature type="region of interest" description="Disordered" evidence="6">
    <location>
        <begin position="442"/>
        <end position="519"/>
    </location>
</feature>
<accession>A0A0N5AXI1</accession>
<dbReference type="InterPro" id="IPR006910">
    <property type="entry name" value="Rad21_Rec8_N"/>
</dbReference>
<dbReference type="InterPro" id="IPR049589">
    <property type="entry name" value="NXP1_M-like"/>
</dbReference>
<evidence type="ECO:0000256" key="1">
    <source>
        <dbReference type="ARBA" id="ARBA00004123"/>
    </source>
</evidence>
<dbReference type="GO" id="GO:0007062">
    <property type="term" value="P:sister chromatid cohesion"/>
    <property type="evidence" value="ECO:0007669"/>
    <property type="project" value="InterPro"/>
</dbReference>
<evidence type="ECO:0000259" key="8">
    <source>
        <dbReference type="Pfam" id="PF04825"/>
    </source>
</evidence>
<protein>
    <submittedName>
        <fullName evidence="10">Double-strand-break repair protein rad21 homolog</fullName>
    </submittedName>
</protein>
<dbReference type="GO" id="GO:1990414">
    <property type="term" value="P:replication-born double-strand break repair via sister chromatid exchange"/>
    <property type="evidence" value="ECO:0007669"/>
    <property type="project" value="TreeGrafter"/>
</dbReference>
<comment type="similarity">
    <text evidence="3">Belongs to the rad21 family.</text>
</comment>
<dbReference type="Pfam" id="PF04824">
    <property type="entry name" value="Rad21_Rec8"/>
    <property type="match status" value="1"/>
</dbReference>
<evidence type="ECO:0000256" key="2">
    <source>
        <dbReference type="ARBA" id="ARBA00004286"/>
    </source>
</evidence>
<feature type="domain" description="Rad21/Rec8-like protein C-terminal eukaryotic" evidence="7">
    <location>
        <begin position="538"/>
        <end position="590"/>
    </location>
</feature>
<dbReference type="InterPro" id="IPR039781">
    <property type="entry name" value="Rad21/Rec8-like"/>
</dbReference>
<dbReference type="WBParaSite" id="SMUV_0000965901-mRNA-1">
    <property type="protein sequence ID" value="SMUV_0000965901-mRNA-1"/>
    <property type="gene ID" value="SMUV_0000965901"/>
</dbReference>
<proteinExistence type="inferred from homology"/>
<evidence type="ECO:0000313" key="10">
    <source>
        <dbReference type="WBParaSite" id="SMUV_0000965901-mRNA-1"/>
    </source>
</evidence>
<dbReference type="Gene3D" id="1.10.10.580">
    <property type="entry name" value="Structural maintenance of chromosome 1. Chain E"/>
    <property type="match status" value="1"/>
</dbReference>
<feature type="compositionally biased region" description="Polar residues" evidence="6">
    <location>
        <begin position="469"/>
        <end position="481"/>
    </location>
</feature>
<dbReference type="PANTHER" id="PTHR12585:SF69">
    <property type="entry name" value="FI11703P"/>
    <property type="match status" value="1"/>
</dbReference>
<dbReference type="InterPro" id="IPR006909">
    <property type="entry name" value="Rad21/Rec8_C_eu"/>
</dbReference>
<dbReference type="Proteomes" id="UP000046393">
    <property type="component" value="Unplaced"/>
</dbReference>
<dbReference type="InterPro" id="IPR023093">
    <property type="entry name" value="ScpA-like_C"/>
</dbReference>
<evidence type="ECO:0000256" key="5">
    <source>
        <dbReference type="ARBA" id="ARBA00023242"/>
    </source>
</evidence>
<keyword evidence="5" id="KW-0539">Nucleus</keyword>
<dbReference type="GO" id="GO:0005634">
    <property type="term" value="C:nucleus"/>
    <property type="evidence" value="ECO:0007669"/>
    <property type="project" value="UniProtKB-SubCell"/>
</dbReference>
<dbReference type="Pfam" id="PF04825">
    <property type="entry name" value="Rad21_Rec8_N"/>
    <property type="match status" value="1"/>
</dbReference>
<reference evidence="10" key="1">
    <citation type="submission" date="2017-02" db="UniProtKB">
        <authorList>
            <consortium name="WormBaseParasite"/>
        </authorList>
    </citation>
    <scope>IDENTIFICATION</scope>
</reference>
<sequence length="597" mass="65393">MFYAQFVLSKKGPLAKIWLAAHWEKKLSKAQIYETNVQDAVDEILKPKVKMALRTTGHLLLGIVRIYSRKAKYLLADCNEAFLKLKMAFRPGQAELSEDGQQVDSSAINLPEVFHDFDSVLPDFNELDFETHMHINQSRIDDITLKEDIIPESTDLGFGGDFGGDDFGESLLGYVSDAEVEGARERVSDALGDLNMASKSITLEEDDINKSIDGKVADIDLSESIAIPDAVDDFGDFGADNMLDDVVFNENELTKSLDAIEAPGIEHEAPMETDEIAGGAMPGLQITPSANGVVMTESFALEPLDASAIAIAGMEKAARPKRRRRLIVDEQKNISGDEMKANMANFRDTLQPLDLAPPTKQLMRLREMSSAEKLYSNPGCCALRAPVLLKLYRSHLVPRARAAVSLSNDDVRRDLEMTEHVDANIEPEGSVASGIMEDHVDDFDDVAGGLSPLAGSPVPLEPIAEEESTSAQADDSPSTTAKDLFAGPERKRERRSRVDRTGEEEDTTVEGGEDDHRWSKRTQNVLNSISSKIKSSAEGQIVLSDLLTKNSTRKTAAQKFYTLLVLKKWQAVEVHQTEPFGDISISAGPNITGTVAT</sequence>
<dbReference type="GO" id="GO:0008278">
    <property type="term" value="C:cohesin complex"/>
    <property type="evidence" value="ECO:0007669"/>
    <property type="project" value="InterPro"/>
</dbReference>
<dbReference type="CDD" id="cd21792">
    <property type="entry name" value="Rad21_Rec8_M_NXP1-like"/>
    <property type="match status" value="1"/>
</dbReference>
<feature type="compositionally biased region" description="Basic and acidic residues" evidence="6">
    <location>
        <begin position="488"/>
        <end position="501"/>
    </location>
</feature>
<dbReference type="PANTHER" id="PTHR12585">
    <property type="entry name" value="SCC1 / RAD21 FAMILY MEMBER"/>
    <property type="match status" value="1"/>
</dbReference>
<dbReference type="AlphaFoldDB" id="A0A0N5AXI1"/>
<evidence type="ECO:0000256" key="3">
    <source>
        <dbReference type="ARBA" id="ARBA00009870"/>
    </source>
</evidence>
<dbReference type="GO" id="GO:0003682">
    <property type="term" value="F:chromatin binding"/>
    <property type="evidence" value="ECO:0007669"/>
    <property type="project" value="TreeGrafter"/>
</dbReference>
<evidence type="ECO:0000259" key="7">
    <source>
        <dbReference type="Pfam" id="PF04824"/>
    </source>
</evidence>
<name>A0A0N5AXI1_9BILA</name>
<keyword evidence="9" id="KW-1185">Reference proteome</keyword>
<evidence type="ECO:0000256" key="6">
    <source>
        <dbReference type="SAM" id="MobiDB-lite"/>
    </source>
</evidence>
<evidence type="ECO:0000313" key="9">
    <source>
        <dbReference type="Proteomes" id="UP000046393"/>
    </source>
</evidence>
<keyword evidence="4" id="KW-0158">Chromosome</keyword>